<gene>
    <name evidence="1" type="ORF">Gogos_021829</name>
</gene>
<accession>A0A7J9D1Z9</accession>
<organism evidence="1 2">
    <name type="scientific">Gossypium gossypioides</name>
    <name type="common">Mexican cotton</name>
    <name type="synonym">Selera gossypioides</name>
    <dbReference type="NCBI Taxonomy" id="34282"/>
    <lineage>
        <taxon>Eukaryota</taxon>
        <taxon>Viridiplantae</taxon>
        <taxon>Streptophyta</taxon>
        <taxon>Embryophyta</taxon>
        <taxon>Tracheophyta</taxon>
        <taxon>Spermatophyta</taxon>
        <taxon>Magnoliopsida</taxon>
        <taxon>eudicotyledons</taxon>
        <taxon>Gunneridae</taxon>
        <taxon>Pentapetalae</taxon>
        <taxon>rosids</taxon>
        <taxon>malvids</taxon>
        <taxon>Malvales</taxon>
        <taxon>Malvaceae</taxon>
        <taxon>Malvoideae</taxon>
        <taxon>Gossypium</taxon>
    </lineage>
</organism>
<name>A0A7J9D1Z9_GOSGO</name>
<dbReference type="Proteomes" id="UP000593579">
    <property type="component" value="Unassembled WGS sequence"/>
</dbReference>
<dbReference type="AlphaFoldDB" id="A0A7J9D1Z9"/>
<reference evidence="1 2" key="1">
    <citation type="journal article" date="2019" name="Genome Biol. Evol.">
        <title>Insights into the evolution of the New World diploid cottons (Gossypium, subgenus Houzingenia) based on genome sequencing.</title>
        <authorList>
            <person name="Grover C.E."/>
            <person name="Arick M.A. 2nd"/>
            <person name="Thrash A."/>
            <person name="Conover J.L."/>
            <person name="Sanders W.S."/>
            <person name="Peterson D.G."/>
            <person name="Frelichowski J.E."/>
            <person name="Scheffler J.A."/>
            <person name="Scheffler B.E."/>
            <person name="Wendel J.F."/>
        </authorList>
    </citation>
    <scope>NUCLEOTIDE SEQUENCE [LARGE SCALE GENOMIC DNA]</scope>
    <source>
        <strain evidence="1">5</strain>
        <tissue evidence="1">Leaf</tissue>
    </source>
</reference>
<evidence type="ECO:0000313" key="1">
    <source>
        <dbReference type="EMBL" id="MBA0754760.1"/>
    </source>
</evidence>
<proteinExistence type="predicted"/>
<comment type="caution">
    <text evidence="1">The sequence shown here is derived from an EMBL/GenBank/DDBJ whole genome shotgun (WGS) entry which is preliminary data.</text>
</comment>
<dbReference type="EMBL" id="JABEZY010263816">
    <property type="protein sequence ID" value="MBA0754760.1"/>
    <property type="molecule type" value="Genomic_DNA"/>
</dbReference>
<sequence length="26" mass="2996">MKVSIRGINLPITSNTINEFFELPDF</sequence>
<evidence type="ECO:0000313" key="2">
    <source>
        <dbReference type="Proteomes" id="UP000593579"/>
    </source>
</evidence>
<protein>
    <submittedName>
        <fullName evidence="1">Uncharacterized protein</fullName>
    </submittedName>
</protein>
<keyword evidence="2" id="KW-1185">Reference proteome</keyword>